<dbReference type="Proteomes" id="UP000324222">
    <property type="component" value="Unassembled WGS sequence"/>
</dbReference>
<protein>
    <submittedName>
        <fullName evidence="2">Uncharacterized protein</fullName>
    </submittedName>
</protein>
<accession>A0A5B7HW19</accession>
<evidence type="ECO:0000313" key="2">
    <source>
        <dbReference type="EMBL" id="MPC74153.1"/>
    </source>
</evidence>
<evidence type="ECO:0000256" key="1">
    <source>
        <dbReference type="SAM" id="MobiDB-lite"/>
    </source>
</evidence>
<proteinExistence type="predicted"/>
<reference evidence="2 3" key="1">
    <citation type="submission" date="2019-05" db="EMBL/GenBank/DDBJ databases">
        <title>Another draft genome of Portunus trituberculatus and its Hox gene families provides insights of decapod evolution.</title>
        <authorList>
            <person name="Jeong J.-H."/>
            <person name="Song I."/>
            <person name="Kim S."/>
            <person name="Choi T."/>
            <person name="Kim D."/>
            <person name="Ryu S."/>
            <person name="Kim W."/>
        </authorList>
    </citation>
    <scope>NUCLEOTIDE SEQUENCE [LARGE SCALE GENOMIC DNA]</scope>
    <source>
        <tissue evidence="2">Muscle</tissue>
    </source>
</reference>
<dbReference type="EMBL" id="VSRR010038355">
    <property type="protein sequence ID" value="MPC74153.1"/>
    <property type="molecule type" value="Genomic_DNA"/>
</dbReference>
<comment type="caution">
    <text evidence="2">The sequence shown here is derived from an EMBL/GenBank/DDBJ whole genome shotgun (WGS) entry which is preliminary data.</text>
</comment>
<organism evidence="2 3">
    <name type="scientific">Portunus trituberculatus</name>
    <name type="common">Swimming crab</name>
    <name type="synonym">Neptunus trituberculatus</name>
    <dbReference type="NCBI Taxonomy" id="210409"/>
    <lineage>
        <taxon>Eukaryota</taxon>
        <taxon>Metazoa</taxon>
        <taxon>Ecdysozoa</taxon>
        <taxon>Arthropoda</taxon>
        <taxon>Crustacea</taxon>
        <taxon>Multicrustacea</taxon>
        <taxon>Malacostraca</taxon>
        <taxon>Eumalacostraca</taxon>
        <taxon>Eucarida</taxon>
        <taxon>Decapoda</taxon>
        <taxon>Pleocyemata</taxon>
        <taxon>Brachyura</taxon>
        <taxon>Eubrachyura</taxon>
        <taxon>Portunoidea</taxon>
        <taxon>Portunidae</taxon>
        <taxon>Portuninae</taxon>
        <taxon>Portunus</taxon>
    </lineage>
</organism>
<evidence type="ECO:0000313" key="3">
    <source>
        <dbReference type="Proteomes" id="UP000324222"/>
    </source>
</evidence>
<name>A0A5B7HW19_PORTR</name>
<keyword evidence="3" id="KW-1185">Reference proteome</keyword>
<gene>
    <name evidence="2" type="ORF">E2C01_068501</name>
</gene>
<sequence length="59" mass="6376">MISQDREHTAGPRGGTAIHSNLASRSGLPQLCHAVEHFALLLTTSSDTRTSPRQLAWPP</sequence>
<dbReference type="AlphaFoldDB" id="A0A5B7HW19"/>
<feature type="compositionally biased region" description="Basic and acidic residues" evidence="1">
    <location>
        <begin position="1"/>
        <end position="10"/>
    </location>
</feature>
<feature type="region of interest" description="Disordered" evidence="1">
    <location>
        <begin position="1"/>
        <end position="22"/>
    </location>
</feature>